<dbReference type="InterPro" id="IPR022190">
    <property type="entry name" value="DUF3716"/>
</dbReference>
<reference evidence="3" key="5">
    <citation type="submission" date="2015-06" db="UniProtKB">
        <authorList>
            <consortium name="EnsemblFungi"/>
        </authorList>
    </citation>
    <scope>IDENTIFICATION</scope>
    <source>
        <strain evidence="3">ATCC 64411</strain>
    </source>
</reference>
<reference evidence="2" key="3">
    <citation type="submission" date="2011-03" db="EMBL/GenBank/DDBJ databases">
        <title>Annotation of Magnaporthe poae ATCC 64411.</title>
        <authorList>
            <person name="Ma L.-J."/>
            <person name="Dead R."/>
            <person name="Young S.K."/>
            <person name="Zeng Q."/>
            <person name="Gargeya S."/>
            <person name="Fitzgerald M."/>
            <person name="Haas B."/>
            <person name="Abouelleil A."/>
            <person name="Alvarado L."/>
            <person name="Arachchi H.M."/>
            <person name="Berlin A."/>
            <person name="Brown A."/>
            <person name="Chapman S.B."/>
            <person name="Chen Z."/>
            <person name="Dunbar C."/>
            <person name="Freedman E."/>
            <person name="Gearin G."/>
            <person name="Gellesch M."/>
            <person name="Goldberg J."/>
            <person name="Griggs A."/>
            <person name="Gujja S."/>
            <person name="Heiman D."/>
            <person name="Howarth C."/>
            <person name="Larson L."/>
            <person name="Lui A."/>
            <person name="MacDonald P.J.P."/>
            <person name="Mehta T."/>
            <person name="Montmayeur A."/>
            <person name="Murphy C."/>
            <person name="Neiman D."/>
            <person name="Pearson M."/>
            <person name="Priest M."/>
            <person name="Roberts A."/>
            <person name="Saif S."/>
            <person name="Shea T."/>
            <person name="Shenoy N."/>
            <person name="Sisk P."/>
            <person name="Stolte C."/>
            <person name="Sykes S."/>
            <person name="Yandava C."/>
            <person name="Wortman J."/>
            <person name="Nusbaum C."/>
            <person name="Birren B."/>
        </authorList>
    </citation>
    <scope>NUCLEOTIDE SEQUENCE</scope>
    <source>
        <strain evidence="2">ATCC 64411</strain>
    </source>
</reference>
<dbReference type="eggNOG" id="ENOG502SWSC">
    <property type="taxonomic scope" value="Eukaryota"/>
</dbReference>
<gene>
    <name evidence="2" type="ORF">MAPG_00578</name>
</gene>
<dbReference type="Pfam" id="PF12511">
    <property type="entry name" value="DUF3716"/>
    <property type="match status" value="1"/>
</dbReference>
<evidence type="ECO:0000256" key="1">
    <source>
        <dbReference type="SAM" id="MobiDB-lite"/>
    </source>
</evidence>
<feature type="region of interest" description="Disordered" evidence="1">
    <location>
        <begin position="1"/>
        <end position="63"/>
    </location>
</feature>
<dbReference type="VEuPathDB" id="FungiDB:MAPG_00578"/>
<feature type="compositionally biased region" description="Basic residues" evidence="1">
    <location>
        <begin position="51"/>
        <end position="62"/>
    </location>
</feature>
<accession>A0A0C4DLD7</accession>
<protein>
    <submittedName>
        <fullName evidence="2 3">Uncharacterized protein</fullName>
    </submittedName>
</protein>
<feature type="compositionally biased region" description="Basic residues" evidence="1">
    <location>
        <begin position="181"/>
        <end position="198"/>
    </location>
</feature>
<dbReference type="OMA" id="EDHEAHR"/>
<dbReference type="STRING" id="644358.A0A0C4DLD7"/>
<dbReference type="EMBL" id="ADBL01000139">
    <property type="status" value="NOT_ANNOTATED_CDS"/>
    <property type="molecule type" value="Genomic_DNA"/>
</dbReference>
<feature type="region of interest" description="Disordered" evidence="1">
    <location>
        <begin position="458"/>
        <end position="479"/>
    </location>
</feature>
<feature type="region of interest" description="Disordered" evidence="1">
    <location>
        <begin position="151"/>
        <end position="229"/>
    </location>
</feature>
<keyword evidence="4" id="KW-1185">Reference proteome</keyword>
<dbReference type="AlphaFoldDB" id="A0A0C4DLD7"/>
<feature type="compositionally biased region" description="Low complexity" evidence="1">
    <location>
        <begin position="25"/>
        <end position="50"/>
    </location>
</feature>
<feature type="compositionally biased region" description="Basic and acidic residues" evidence="1">
    <location>
        <begin position="166"/>
        <end position="180"/>
    </location>
</feature>
<name>A0A0C4DLD7_MAGP6</name>
<feature type="compositionally biased region" description="Basic and acidic residues" evidence="1">
    <location>
        <begin position="199"/>
        <end position="223"/>
    </location>
</feature>
<reference evidence="4" key="2">
    <citation type="submission" date="2010-05" db="EMBL/GenBank/DDBJ databases">
        <title>The genome sequence of Magnaporthe poae strain ATCC 64411.</title>
        <authorList>
            <person name="Ma L.-J."/>
            <person name="Dead R."/>
            <person name="Young S."/>
            <person name="Zeng Q."/>
            <person name="Koehrsen M."/>
            <person name="Alvarado L."/>
            <person name="Berlin A."/>
            <person name="Chapman S.B."/>
            <person name="Chen Z."/>
            <person name="Freedman E."/>
            <person name="Gellesch M."/>
            <person name="Goldberg J."/>
            <person name="Griggs A."/>
            <person name="Gujja S."/>
            <person name="Heilman E.R."/>
            <person name="Heiman D."/>
            <person name="Hepburn T."/>
            <person name="Howarth C."/>
            <person name="Jen D."/>
            <person name="Larson L."/>
            <person name="Mehta T."/>
            <person name="Neiman D."/>
            <person name="Pearson M."/>
            <person name="Roberts A."/>
            <person name="Saif S."/>
            <person name="Shea T."/>
            <person name="Shenoy N."/>
            <person name="Sisk P."/>
            <person name="Stolte C."/>
            <person name="Sykes S."/>
            <person name="Walk T."/>
            <person name="White J."/>
            <person name="Yandava C."/>
            <person name="Haas B."/>
            <person name="Nusbaum C."/>
            <person name="Birren B."/>
        </authorList>
    </citation>
    <scope>NUCLEOTIDE SEQUENCE [LARGE SCALE GENOMIC DNA]</scope>
    <source>
        <strain evidence="4">ATCC 64411 / 73-15</strain>
    </source>
</reference>
<sequence>MLTAAAVLAEQQGRQHQHLDDPHALHQQQQQQQQHQQQQEQQQQHQQQAHAHQHHLQGQHHQHMVDLHIPDANLKPDHEPLHDDHAISSKTVDISDTAAQDMDLSTDANLLAAGPSLLDASGPVPSSYSSPPQVGLAQPHAHIHGLDHHHNAHTHSLSHSHNNGHGQDDDRPENGHDHTHAHAHAQAHPNAHAHAHGHHHDDQPDPEHDPDHAHAHAHAHERNSAAAPAHHHGLEFISQMRLTEDMASASGYSGFVIESALAKRLAREPGVRHAQQRRPEQSLNLARRSNVEALFAHIAGEEVLQPCKNCRKGHGPWTSCVIVDGQMCGSCANCWFNASGARCSFHETRNLQGHPLSQQGQNQVQALQTAVGSSSQDPYAVHSPLALAPPPSAPAGSINFESSFSMTDAAVRYMVERCMSDVRAADKKARQLIKVEIAAKQLALEILQYEEIVASEDHEAHRADAAGQPVHDPAGDGTS</sequence>
<reference evidence="2" key="1">
    <citation type="submission" date="2010-05" db="EMBL/GenBank/DDBJ databases">
        <title>The Genome Sequence of Magnaporthe poae strain ATCC 64411.</title>
        <authorList>
            <consortium name="The Broad Institute Genome Sequencing Platform"/>
            <consortium name="Broad Institute Genome Sequencing Center for Infectious Disease"/>
            <person name="Ma L.-J."/>
            <person name="Dead R."/>
            <person name="Young S."/>
            <person name="Zeng Q."/>
            <person name="Koehrsen M."/>
            <person name="Alvarado L."/>
            <person name="Berlin A."/>
            <person name="Chapman S.B."/>
            <person name="Chen Z."/>
            <person name="Freedman E."/>
            <person name="Gellesch M."/>
            <person name="Goldberg J."/>
            <person name="Griggs A."/>
            <person name="Gujja S."/>
            <person name="Heilman E.R."/>
            <person name="Heiman D."/>
            <person name="Hepburn T."/>
            <person name="Howarth C."/>
            <person name="Jen D."/>
            <person name="Larson L."/>
            <person name="Mehta T."/>
            <person name="Neiman D."/>
            <person name="Pearson M."/>
            <person name="Roberts A."/>
            <person name="Saif S."/>
            <person name="Shea T."/>
            <person name="Shenoy N."/>
            <person name="Sisk P."/>
            <person name="Stolte C."/>
            <person name="Sykes S."/>
            <person name="Walk T."/>
            <person name="White J."/>
            <person name="Yandava C."/>
            <person name="Haas B."/>
            <person name="Nusbaum C."/>
            <person name="Birren B."/>
        </authorList>
    </citation>
    <scope>NUCLEOTIDE SEQUENCE</scope>
    <source>
        <strain evidence="2">ATCC 64411</strain>
    </source>
</reference>
<proteinExistence type="predicted"/>
<dbReference type="OrthoDB" id="4174112at2759"/>
<evidence type="ECO:0000313" key="4">
    <source>
        <dbReference type="Proteomes" id="UP000011715"/>
    </source>
</evidence>
<dbReference type="Proteomes" id="UP000011715">
    <property type="component" value="Unassembled WGS sequence"/>
</dbReference>
<organism evidence="3 4">
    <name type="scientific">Magnaporthiopsis poae (strain ATCC 64411 / 73-15)</name>
    <name type="common">Kentucky bluegrass fungus</name>
    <name type="synonym">Magnaporthe poae</name>
    <dbReference type="NCBI Taxonomy" id="644358"/>
    <lineage>
        <taxon>Eukaryota</taxon>
        <taxon>Fungi</taxon>
        <taxon>Dikarya</taxon>
        <taxon>Ascomycota</taxon>
        <taxon>Pezizomycotina</taxon>
        <taxon>Sordariomycetes</taxon>
        <taxon>Sordariomycetidae</taxon>
        <taxon>Magnaporthales</taxon>
        <taxon>Magnaporthaceae</taxon>
        <taxon>Magnaporthiopsis</taxon>
    </lineage>
</organism>
<evidence type="ECO:0000313" key="2">
    <source>
        <dbReference type="EMBL" id="KLU81490.1"/>
    </source>
</evidence>
<dbReference type="EnsemblFungi" id="MAPG_00578T0">
    <property type="protein sequence ID" value="MAPG_00578T0"/>
    <property type="gene ID" value="MAPG_00578"/>
</dbReference>
<dbReference type="EMBL" id="GL876966">
    <property type="protein sequence ID" value="KLU81490.1"/>
    <property type="molecule type" value="Genomic_DNA"/>
</dbReference>
<evidence type="ECO:0000313" key="3">
    <source>
        <dbReference type="EnsemblFungi" id="MAPG_00578T0"/>
    </source>
</evidence>
<reference evidence="3" key="4">
    <citation type="journal article" date="2015" name="G3 (Bethesda)">
        <title>Genome sequences of three phytopathogenic species of the Magnaporthaceae family of fungi.</title>
        <authorList>
            <person name="Okagaki L.H."/>
            <person name="Nunes C.C."/>
            <person name="Sailsbery J."/>
            <person name="Clay B."/>
            <person name="Brown D."/>
            <person name="John T."/>
            <person name="Oh Y."/>
            <person name="Young N."/>
            <person name="Fitzgerald M."/>
            <person name="Haas B.J."/>
            <person name="Zeng Q."/>
            <person name="Young S."/>
            <person name="Adiconis X."/>
            <person name="Fan L."/>
            <person name="Levin J.Z."/>
            <person name="Mitchell T.K."/>
            <person name="Okubara P.A."/>
            <person name="Farman M.L."/>
            <person name="Kohn L.M."/>
            <person name="Birren B."/>
            <person name="Ma L.-J."/>
            <person name="Dean R.A."/>
        </authorList>
    </citation>
    <scope>NUCLEOTIDE SEQUENCE</scope>
    <source>
        <strain evidence="3">ATCC 64411 / 73-15</strain>
    </source>
</reference>